<comment type="caution">
    <text evidence="3">The sequence shown here is derived from an EMBL/GenBank/DDBJ whole genome shotgun (WGS) entry which is preliminary data.</text>
</comment>
<dbReference type="Proteomes" id="UP000310016">
    <property type="component" value="Unassembled WGS sequence"/>
</dbReference>
<dbReference type="EMBL" id="SUMF01000012">
    <property type="protein sequence ID" value="TJZ73097.1"/>
    <property type="molecule type" value="Genomic_DNA"/>
</dbReference>
<gene>
    <name evidence="3" type="ORF">FAZ21_11890</name>
</gene>
<feature type="transmembrane region" description="Helical" evidence="1">
    <location>
        <begin position="6"/>
        <end position="26"/>
    </location>
</feature>
<keyword evidence="1" id="KW-0472">Membrane</keyword>
<dbReference type="GO" id="GO:0017004">
    <property type="term" value="P:cytochrome complex assembly"/>
    <property type="evidence" value="ECO:0007669"/>
    <property type="project" value="InterPro"/>
</dbReference>
<feature type="transmembrane region" description="Helical" evidence="1">
    <location>
        <begin position="209"/>
        <end position="228"/>
    </location>
</feature>
<evidence type="ECO:0000313" key="3">
    <source>
        <dbReference type="EMBL" id="TJZ73097.1"/>
    </source>
</evidence>
<keyword evidence="1" id="KW-1133">Transmembrane helix</keyword>
<evidence type="ECO:0000256" key="1">
    <source>
        <dbReference type="SAM" id="Phobius"/>
    </source>
</evidence>
<organism evidence="3 4">
    <name type="scientific">Chitiniphilus eburneus</name>
    <dbReference type="NCBI Taxonomy" id="2571148"/>
    <lineage>
        <taxon>Bacteria</taxon>
        <taxon>Pseudomonadati</taxon>
        <taxon>Pseudomonadota</taxon>
        <taxon>Betaproteobacteria</taxon>
        <taxon>Neisseriales</taxon>
        <taxon>Chitinibacteraceae</taxon>
        <taxon>Chitiniphilus</taxon>
    </lineage>
</organism>
<keyword evidence="1" id="KW-0812">Transmembrane</keyword>
<name>A0A4U0PX39_9NEIS</name>
<feature type="transmembrane region" description="Helical" evidence="1">
    <location>
        <begin position="68"/>
        <end position="89"/>
    </location>
</feature>
<feature type="transmembrane region" description="Helical" evidence="1">
    <location>
        <begin position="128"/>
        <end position="147"/>
    </location>
</feature>
<dbReference type="InterPro" id="IPR002541">
    <property type="entry name" value="Cyt_c_assembly"/>
</dbReference>
<dbReference type="Pfam" id="PF01578">
    <property type="entry name" value="Cytochrom_C_asm"/>
    <property type="match status" value="1"/>
</dbReference>
<dbReference type="PANTHER" id="PTHR38034:SF1">
    <property type="entry name" value="INNER MEMBRANE PROTEIN YPJD"/>
    <property type="match status" value="1"/>
</dbReference>
<feature type="transmembrane region" description="Helical" evidence="1">
    <location>
        <begin position="240"/>
        <end position="262"/>
    </location>
</feature>
<evidence type="ECO:0000313" key="4">
    <source>
        <dbReference type="Proteomes" id="UP000310016"/>
    </source>
</evidence>
<dbReference type="GO" id="GO:0020037">
    <property type="term" value="F:heme binding"/>
    <property type="evidence" value="ECO:0007669"/>
    <property type="project" value="InterPro"/>
</dbReference>
<dbReference type="PANTHER" id="PTHR38034">
    <property type="entry name" value="INNER MEMBRANE PROTEIN YPJD"/>
    <property type="match status" value="1"/>
</dbReference>
<protein>
    <submittedName>
        <fullName evidence="3">Cytochrome C biogenesis protein</fullName>
    </submittedName>
</protein>
<feature type="transmembrane region" description="Helical" evidence="1">
    <location>
        <begin position="38"/>
        <end position="56"/>
    </location>
</feature>
<accession>A0A4U0PX39</accession>
<dbReference type="AlphaFoldDB" id="A0A4U0PX39"/>
<keyword evidence="4" id="KW-1185">Reference proteome</keyword>
<proteinExistence type="predicted"/>
<feature type="transmembrane region" description="Helical" evidence="1">
    <location>
        <begin position="96"/>
        <end position="116"/>
    </location>
</feature>
<feature type="transmembrane region" description="Helical" evidence="1">
    <location>
        <begin position="176"/>
        <end position="197"/>
    </location>
</feature>
<sequence>MPVPWLALTALAIYILLGWQFCRTRLAATAPPHPRLENGVLLAALALHGLALWPPLAVPPLHFGAGEALSMTAWLALLVFLVGQLSFRLDGLQPPLLALVILLLGASLLIPAGHALTYPQNALSRLHFLAAMLAYGLFANAAGLAMLMHLADRRLHHANAHLLVQKLPPLISLERLLFACVGLGFAWLSIALGTGALFSEEVFGKALQFNHKVVLSIAAWLVFGGLLLGRRLRGWRGRTAIRTTLLGFALLLLGYIGSRFVLEIMLHRV</sequence>
<dbReference type="InterPro" id="IPR052372">
    <property type="entry name" value="YpjD/HemX"/>
</dbReference>
<evidence type="ECO:0000259" key="2">
    <source>
        <dbReference type="Pfam" id="PF01578"/>
    </source>
</evidence>
<reference evidence="3 4" key="1">
    <citation type="submission" date="2019-04" db="EMBL/GenBank/DDBJ databases">
        <title>Chitiniphilus eburnea sp. nov., a novel chitinolytic bacterium isolated from aquaculture sludge.</title>
        <authorList>
            <person name="Sheng M."/>
        </authorList>
    </citation>
    <scope>NUCLEOTIDE SEQUENCE [LARGE SCALE GENOMIC DNA]</scope>
    <source>
        <strain evidence="3 4">HX-2-15</strain>
    </source>
</reference>
<dbReference type="OrthoDB" id="9780793at2"/>
<feature type="domain" description="Cytochrome c assembly protein" evidence="2">
    <location>
        <begin position="44"/>
        <end position="265"/>
    </location>
</feature>